<dbReference type="Gene3D" id="3.50.50.100">
    <property type="match status" value="1"/>
</dbReference>
<accession>A0A3A9K9S3</accession>
<protein>
    <submittedName>
        <fullName evidence="7">Pyridine nucleotide-disulfide oxidoreductase</fullName>
    </submittedName>
</protein>
<proteinExistence type="inferred from homology"/>
<evidence type="ECO:0000256" key="4">
    <source>
        <dbReference type="ARBA" id="ARBA00022827"/>
    </source>
</evidence>
<dbReference type="SUPFAM" id="SSF51905">
    <property type="entry name" value="FAD/NAD(P)-binding domain"/>
    <property type="match status" value="2"/>
</dbReference>
<comment type="similarity">
    <text evidence="2">Belongs to the NADH dehydrogenase family.</text>
</comment>
<dbReference type="GO" id="GO:0019646">
    <property type="term" value="P:aerobic electron transport chain"/>
    <property type="evidence" value="ECO:0007669"/>
    <property type="project" value="TreeGrafter"/>
</dbReference>
<dbReference type="PANTHER" id="PTHR42913">
    <property type="entry name" value="APOPTOSIS-INDUCING FACTOR 1"/>
    <property type="match status" value="1"/>
</dbReference>
<dbReference type="RefSeq" id="WP_110936104.1">
    <property type="nucleotide sequence ID" value="NZ_KZ614146.1"/>
</dbReference>
<dbReference type="InterPro" id="IPR036188">
    <property type="entry name" value="FAD/NAD-bd_sf"/>
</dbReference>
<gene>
    <name evidence="7" type="ORF">CR203_04305</name>
</gene>
<dbReference type="OrthoDB" id="9772934at2"/>
<dbReference type="Pfam" id="PF07992">
    <property type="entry name" value="Pyr_redox_2"/>
    <property type="match status" value="1"/>
</dbReference>
<dbReference type="AlphaFoldDB" id="A0A3A9K9S3"/>
<evidence type="ECO:0000256" key="1">
    <source>
        <dbReference type="ARBA" id="ARBA00001974"/>
    </source>
</evidence>
<evidence type="ECO:0000256" key="5">
    <source>
        <dbReference type="ARBA" id="ARBA00023002"/>
    </source>
</evidence>
<dbReference type="InterPro" id="IPR023753">
    <property type="entry name" value="FAD/NAD-binding_dom"/>
</dbReference>
<keyword evidence="3" id="KW-0285">Flavoprotein</keyword>
<name>A0A3A9K9S3_9BACI</name>
<organism evidence="7 8">
    <name type="scientific">Salipaludibacillus neizhouensis</name>
    <dbReference type="NCBI Taxonomy" id="885475"/>
    <lineage>
        <taxon>Bacteria</taxon>
        <taxon>Bacillati</taxon>
        <taxon>Bacillota</taxon>
        <taxon>Bacilli</taxon>
        <taxon>Bacillales</taxon>
        <taxon>Bacillaceae</taxon>
    </lineage>
</organism>
<sequence>MKRILLVGGGHVHLYFMKQLINNPIKSIEIFLVSPSTYHYYSGMFSGFAEGLYYAEEIRINLEKISERANVRFIRDSIIKLAPNENSVTTKNGELIKYDVVSFDIGSETLGNDHPDFQTHARFIKPNHRFTRTIEAVRSASKPVIVGGGAAGSEISLAIQAWRNKQGLETPVSIITTSNLLESEGKNASNKLHTYMKATPVKRYTHVKINSMDTRFIYLNNNDKVEYDKIILLTGAKASNIFKESDLRTDERGFLAVQNSLQSREYANIFGAGDCVTLLDHPFLPKNGVYAVRQAPVLYKNVLRFIKGQKLDDFIPNDKFLSILSLGNKRGLLLYGKKVIAGRFPWRLKNYIDKKYMASFK</sequence>
<evidence type="ECO:0000313" key="7">
    <source>
        <dbReference type="EMBL" id="RKL69257.1"/>
    </source>
</evidence>
<evidence type="ECO:0000256" key="3">
    <source>
        <dbReference type="ARBA" id="ARBA00022630"/>
    </source>
</evidence>
<comment type="caution">
    <text evidence="7">The sequence shown here is derived from an EMBL/GenBank/DDBJ whole genome shotgun (WGS) entry which is preliminary data.</text>
</comment>
<dbReference type="PANTHER" id="PTHR42913:SF9">
    <property type="entry name" value="SLR1591 PROTEIN"/>
    <property type="match status" value="1"/>
</dbReference>
<dbReference type="GO" id="GO:0003955">
    <property type="term" value="F:NAD(P)H dehydrogenase (quinone) activity"/>
    <property type="evidence" value="ECO:0007669"/>
    <property type="project" value="TreeGrafter"/>
</dbReference>
<dbReference type="EMBL" id="PDOE01000001">
    <property type="protein sequence ID" value="RKL69257.1"/>
    <property type="molecule type" value="Genomic_DNA"/>
</dbReference>
<evidence type="ECO:0000259" key="6">
    <source>
        <dbReference type="Pfam" id="PF07992"/>
    </source>
</evidence>
<keyword evidence="8" id="KW-1185">Reference proteome</keyword>
<comment type="cofactor">
    <cofactor evidence="1">
        <name>FAD</name>
        <dbReference type="ChEBI" id="CHEBI:57692"/>
    </cofactor>
</comment>
<dbReference type="Proteomes" id="UP000281498">
    <property type="component" value="Unassembled WGS sequence"/>
</dbReference>
<reference evidence="7 8" key="1">
    <citation type="submission" date="2017-10" db="EMBL/GenBank/DDBJ databases">
        <title>Bacillus sp. nov., a halophilic bacterium isolated from a Keqin Lake.</title>
        <authorList>
            <person name="Wang H."/>
        </authorList>
    </citation>
    <scope>NUCLEOTIDE SEQUENCE [LARGE SCALE GENOMIC DNA]</scope>
    <source>
        <strain evidence="7 8">KCTC 13187</strain>
    </source>
</reference>
<feature type="domain" description="FAD/NAD(P)-binding" evidence="6">
    <location>
        <begin position="3"/>
        <end position="294"/>
    </location>
</feature>
<evidence type="ECO:0000256" key="2">
    <source>
        <dbReference type="ARBA" id="ARBA00005272"/>
    </source>
</evidence>
<keyword evidence="4" id="KW-0274">FAD</keyword>
<dbReference type="InterPro" id="IPR051169">
    <property type="entry name" value="NADH-Q_oxidoreductase"/>
</dbReference>
<keyword evidence="5" id="KW-0560">Oxidoreductase</keyword>
<evidence type="ECO:0000313" key="8">
    <source>
        <dbReference type="Proteomes" id="UP000281498"/>
    </source>
</evidence>